<protein>
    <submittedName>
        <fullName evidence="3">Methylenetetrahydrofolate reductase C-terminal domain-containing protein</fullName>
    </submittedName>
</protein>
<dbReference type="RefSeq" id="WP_300954107.1">
    <property type="nucleotide sequence ID" value="NZ_JAUHJQ010000009.1"/>
</dbReference>
<sequence>MGTAACPKRMTYGPCGGVGADGGCEVAPEPCVFLPRPLPVRWSGDGTPLEEPRTRAGREVLEVMARRPLVVSGFPAAPMSRDSVRACAEALRGSTDCVLAGDSGRARVQFPPAYRARLMAAEGLRVWSGVNCRDRDRDALDRELASLREVGVAGVHCVTGDHTGSGDRPDATPVFDLEATTLLPRARRAGLLTSFAESPAAPPVRHRPARVAEKVRAGGRLCWLQYCGEVEDVEAFAAATAAAAGAPVPVLPGVPLVVDRAGALLLADFAAAVLPEGYVERVLEARDPEVVGVQVAVELGTRLLGASGVAGVVVAGGAGPGREVAFARALATVTRELGGGS</sequence>
<dbReference type="EMBL" id="JAUHJQ010000009">
    <property type="protein sequence ID" value="MDN4175001.1"/>
    <property type="molecule type" value="Genomic_DNA"/>
</dbReference>
<dbReference type="Pfam" id="PF12225">
    <property type="entry name" value="DUF5981"/>
    <property type="match status" value="1"/>
</dbReference>
<evidence type="ECO:0000313" key="3">
    <source>
        <dbReference type="EMBL" id="MDN4175001.1"/>
    </source>
</evidence>
<dbReference type="SUPFAM" id="SSF51730">
    <property type="entry name" value="FAD-linked oxidoreductase"/>
    <property type="match status" value="1"/>
</dbReference>
<dbReference type="Gene3D" id="3.20.20.220">
    <property type="match status" value="1"/>
</dbReference>
<dbReference type="Proteomes" id="UP001168620">
    <property type="component" value="Unassembled WGS sequence"/>
</dbReference>
<proteinExistence type="predicted"/>
<keyword evidence="4" id="KW-1185">Reference proteome</keyword>
<evidence type="ECO:0000256" key="1">
    <source>
        <dbReference type="ARBA" id="ARBA00023002"/>
    </source>
</evidence>
<reference evidence="3" key="1">
    <citation type="submission" date="2023-06" db="EMBL/GenBank/DDBJ databases">
        <title>Draft genome sequence of Nocardioides sp. SOB77.</title>
        <authorList>
            <person name="Zhang G."/>
        </authorList>
    </citation>
    <scope>NUCLEOTIDE SEQUENCE</scope>
    <source>
        <strain evidence="3">SOB77</strain>
    </source>
</reference>
<dbReference type="InterPro" id="IPR022026">
    <property type="entry name" value="DUF5981"/>
</dbReference>
<name>A0ABT8FKG0_9ACTN</name>
<evidence type="ECO:0000313" key="4">
    <source>
        <dbReference type="Proteomes" id="UP001168620"/>
    </source>
</evidence>
<comment type="caution">
    <text evidence="3">The sequence shown here is derived from an EMBL/GenBank/DDBJ whole genome shotgun (WGS) entry which is preliminary data.</text>
</comment>
<gene>
    <name evidence="3" type="ORF">QWY28_18705</name>
</gene>
<evidence type="ECO:0000259" key="2">
    <source>
        <dbReference type="Pfam" id="PF12225"/>
    </source>
</evidence>
<keyword evidence="1" id="KW-0560">Oxidoreductase</keyword>
<organism evidence="3 4">
    <name type="scientific">Nocardioides oceani</name>
    <dbReference type="NCBI Taxonomy" id="3058369"/>
    <lineage>
        <taxon>Bacteria</taxon>
        <taxon>Bacillati</taxon>
        <taxon>Actinomycetota</taxon>
        <taxon>Actinomycetes</taxon>
        <taxon>Propionibacteriales</taxon>
        <taxon>Nocardioidaceae</taxon>
        <taxon>Nocardioides</taxon>
    </lineage>
</organism>
<dbReference type="InterPro" id="IPR029041">
    <property type="entry name" value="FAD-linked_oxidoreductase-like"/>
</dbReference>
<accession>A0ABT8FKG0</accession>
<feature type="domain" description="Methylene-tetrahydrofolate reductase C-terminal-like" evidence="2">
    <location>
        <begin position="4"/>
        <end position="33"/>
    </location>
</feature>